<evidence type="ECO:0000256" key="1">
    <source>
        <dbReference type="ARBA" id="ARBA00001954"/>
    </source>
</evidence>
<dbReference type="RefSeq" id="WP_165120722.1">
    <property type="nucleotide sequence ID" value="NZ_JAAKZG010000014.1"/>
</dbReference>
<dbReference type="SUPFAM" id="SSF51197">
    <property type="entry name" value="Clavaminate synthase-like"/>
    <property type="match status" value="1"/>
</dbReference>
<dbReference type="EMBL" id="JAAKZG010000014">
    <property type="protein sequence ID" value="NGN44337.1"/>
    <property type="molecule type" value="Genomic_DNA"/>
</dbReference>
<keyword evidence="2" id="KW-0223">Dioxygenase</keyword>
<organism evidence="2 3">
    <name type="scientific">Mesorhizobium zhangyense</name>
    <dbReference type="NCBI Taxonomy" id="1776730"/>
    <lineage>
        <taxon>Bacteria</taxon>
        <taxon>Pseudomonadati</taxon>
        <taxon>Pseudomonadota</taxon>
        <taxon>Alphaproteobacteria</taxon>
        <taxon>Hyphomicrobiales</taxon>
        <taxon>Phyllobacteriaceae</taxon>
        <taxon>Mesorhizobium</taxon>
    </lineage>
</organism>
<evidence type="ECO:0000313" key="3">
    <source>
        <dbReference type="Proteomes" id="UP000481252"/>
    </source>
</evidence>
<evidence type="ECO:0000313" key="2">
    <source>
        <dbReference type="EMBL" id="NGN44337.1"/>
    </source>
</evidence>
<name>A0A7C9RB79_9HYPH</name>
<dbReference type="GO" id="GO:0005506">
    <property type="term" value="F:iron ion binding"/>
    <property type="evidence" value="ECO:0007669"/>
    <property type="project" value="UniProtKB-ARBA"/>
</dbReference>
<protein>
    <submittedName>
        <fullName evidence="2">Phytanoyl-CoA dioxygenase family protein</fullName>
    </submittedName>
</protein>
<dbReference type="PANTHER" id="PTHR20883">
    <property type="entry name" value="PHYTANOYL-COA DIOXYGENASE DOMAIN CONTAINING 1"/>
    <property type="match status" value="1"/>
</dbReference>
<dbReference type="AlphaFoldDB" id="A0A7C9RB79"/>
<dbReference type="InterPro" id="IPR008775">
    <property type="entry name" value="Phytyl_CoA_dOase-like"/>
</dbReference>
<dbReference type="Gene3D" id="2.60.120.620">
    <property type="entry name" value="q2cbj1_9rhob like domain"/>
    <property type="match status" value="1"/>
</dbReference>
<reference evidence="2 3" key="1">
    <citation type="submission" date="2020-02" db="EMBL/GenBank/DDBJ databases">
        <title>Genome sequence of the type strain CGMCC 1.15528 of Mesorhizobium zhangyense.</title>
        <authorList>
            <person name="Gao J."/>
            <person name="Sun J."/>
        </authorList>
    </citation>
    <scope>NUCLEOTIDE SEQUENCE [LARGE SCALE GENOMIC DNA]</scope>
    <source>
        <strain evidence="2 3">CGMCC 1.15528</strain>
    </source>
</reference>
<sequence>MSEQLQFDKDGAEILRGAVSASVIGEVIDAFGDTIDGRPGVRSLQVPAEIVRIVAAAGPLGRIAQSFRPDDAAAMEPVRIVFFDKTPETNWGVPWHQDRTIAVKARHDVVGFSNWNTKDGVAHVEPPIDLLMRMVTLRLHLDDAGIDNGALDIVPGSHSLGRIPAAEVIDVAKRVPSVRCTAKAGDVLAMRLVTLHRSERLINPSRRRVLHVDFSPDRLPPPLAWNQQ</sequence>
<dbReference type="Pfam" id="PF05721">
    <property type="entry name" value="PhyH"/>
    <property type="match status" value="1"/>
</dbReference>
<dbReference type="PANTHER" id="PTHR20883:SF48">
    <property type="entry name" value="ECTOINE DIOXYGENASE"/>
    <property type="match status" value="1"/>
</dbReference>
<comment type="caution">
    <text evidence="2">The sequence shown here is derived from an EMBL/GenBank/DDBJ whole genome shotgun (WGS) entry which is preliminary data.</text>
</comment>
<keyword evidence="3" id="KW-1185">Reference proteome</keyword>
<dbReference type="Proteomes" id="UP000481252">
    <property type="component" value="Unassembled WGS sequence"/>
</dbReference>
<proteinExistence type="predicted"/>
<dbReference type="GO" id="GO:0016706">
    <property type="term" value="F:2-oxoglutarate-dependent dioxygenase activity"/>
    <property type="evidence" value="ECO:0007669"/>
    <property type="project" value="UniProtKB-ARBA"/>
</dbReference>
<keyword evidence="2" id="KW-0560">Oxidoreductase</keyword>
<gene>
    <name evidence="2" type="ORF">G6N74_25015</name>
</gene>
<comment type="cofactor">
    <cofactor evidence="1">
        <name>Fe(2+)</name>
        <dbReference type="ChEBI" id="CHEBI:29033"/>
    </cofactor>
</comment>
<accession>A0A7C9RB79</accession>